<gene>
    <name evidence="2" type="ORF">GCM10009854_22220</name>
</gene>
<dbReference type="Gene3D" id="1.10.10.10">
    <property type="entry name" value="Winged helix-like DNA-binding domain superfamily/Winged helix DNA-binding domain"/>
    <property type="match status" value="1"/>
</dbReference>
<dbReference type="InterPro" id="IPR039422">
    <property type="entry name" value="MarR/SlyA-like"/>
</dbReference>
<protein>
    <submittedName>
        <fullName evidence="2">MarR family transcriptional regulator</fullName>
    </submittedName>
</protein>
<accession>A0ABN3G681</accession>
<dbReference type="InterPro" id="IPR000835">
    <property type="entry name" value="HTH_MarR-typ"/>
</dbReference>
<keyword evidence="3" id="KW-1185">Reference proteome</keyword>
<name>A0ABN3G681_9PSEU</name>
<dbReference type="SMART" id="SM00347">
    <property type="entry name" value="HTH_MARR"/>
    <property type="match status" value="1"/>
</dbReference>
<dbReference type="Pfam" id="PF12802">
    <property type="entry name" value="MarR_2"/>
    <property type="match status" value="1"/>
</dbReference>
<dbReference type="InterPro" id="IPR036388">
    <property type="entry name" value="WH-like_DNA-bd_sf"/>
</dbReference>
<dbReference type="RefSeq" id="WP_344129748.1">
    <property type="nucleotide sequence ID" value="NZ_BAAARA010000007.1"/>
</dbReference>
<feature type="domain" description="HTH marR-type" evidence="1">
    <location>
        <begin position="10"/>
        <end position="150"/>
    </location>
</feature>
<evidence type="ECO:0000313" key="3">
    <source>
        <dbReference type="Proteomes" id="UP001501218"/>
    </source>
</evidence>
<proteinExistence type="predicted"/>
<organism evidence="2 3">
    <name type="scientific">Saccharopolyspora halophila</name>
    <dbReference type="NCBI Taxonomy" id="405551"/>
    <lineage>
        <taxon>Bacteria</taxon>
        <taxon>Bacillati</taxon>
        <taxon>Actinomycetota</taxon>
        <taxon>Actinomycetes</taxon>
        <taxon>Pseudonocardiales</taxon>
        <taxon>Pseudonocardiaceae</taxon>
        <taxon>Saccharopolyspora</taxon>
    </lineage>
</organism>
<sequence length="153" mass="16878">MVDKLNPLPPEELGPRLAEVYAVVGPLYRRAARVVEQETPHTGLSVGVRAVLERLEMAGEPETVPQIARSLELSRQFVQRMVNESLERGFVELDANPAHRRSSLVRLTEPGQAAIRAVQASEHRTLGEVAGEITGPEVDTTLRVLRRMLAAVE</sequence>
<dbReference type="InterPro" id="IPR036390">
    <property type="entry name" value="WH_DNA-bd_sf"/>
</dbReference>
<evidence type="ECO:0000313" key="2">
    <source>
        <dbReference type="EMBL" id="GAA2345061.1"/>
    </source>
</evidence>
<dbReference type="SUPFAM" id="SSF46785">
    <property type="entry name" value="Winged helix' DNA-binding domain"/>
    <property type="match status" value="1"/>
</dbReference>
<evidence type="ECO:0000259" key="1">
    <source>
        <dbReference type="PROSITE" id="PS50995"/>
    </source>
</evidence>
<comment type="caution">
    <text evidence="2">The sequence shown here is derived from an EMBL/GenBank/DDBJ whole genome shotgun (WGS) entry which is preliminary data.</text>
</comment>
<dbReference type="Proteomes" id="UP001501218">
    <property type="component" value="Unassembled WGS sequence"/>
</dbReference>
<dbReference type="PANTHER" id="PTHR33164">
    <property type="entry name" value="TRANSCRIPTIONAL REGULATOR, MARR FAMILY"/>
    <property type="match status" value="1"/>
</dbReference>
<dbReference type="PROSITE" id="PS50995">
    <property type="entry name" value="HTH_MARR_2"/>
    <property type="match status" value="1"/>
</dbReference>
<reference evidence="2 3" key="1">
    <citation type="journal article" date="2019" name="Int. J. Syst. Evol. Microbiol.">
        <title>The Global Catalogue of Microorganisms (GCM) 10K type strain sequencing project: providing services to taxonomists for standard genome sequencing and annotation.</title>
        <authorList>
            <consortium name="The Broad Institute Genomics Platform"/>
            <consortium name="The Broad Institute Genome Sequencing Center for Infectious Disease"/>
            <person name="Wu L."/>
            <person name="Ma J."/>
        </authorList>
    </citation>
    <scope>NUCLEOTIDE SEQUENCE [LARGE SCALE GENOMIC DNA]</scope>
    <source>
        <strain evidence="2 3">JCM 16221</strain>
    </source>
</reference>
<dbReference type="PRINTS" id="PR00598">
    <property type="entry name" value="HTHMARR"/>
</dbReference>
<dbReference type="PANTHER" id="PTHR33164:SF99">
    <property type="entry name" value="MARR FAMILY REGULATORY PROTEIN"/>
    <property type="match status" value="1"/>
</dbReference>
<dbReference type="EMBL" id="BAAARA010000007">
    <property type="protein sequence ID" value="GAA2345061.1"/>
    <property type="molecule type" value="Genomic_DNA"/>
</dbReference>